<protein>
    <recommendedName>
        <fullName evidence="4">TonB-dependent receptor plug domain-containing protein</fullName>
    </recommendedName>
</protein>
<feature type="domain" description="TonB-dependent receptor plug" evidence="4">
    <location>
        <begin position="709"/>
        <end position="807"/>
    </location>
</feature>
<gene>
    <name evidence="5" type="ORF">Tci_000043</name>
</gene>
<dbReference type="InterPro" id="IPR037066">
    <property type="entry name" value="Plug_dom_sf"/>
</dbReference>
<keyword evidence="2" id="KW-0472">Membrane</keyword>
<keyword evidence="3" id="KW-0998">Cell outer membrane</keyword>
<comment type="caution">
    <text evidence="5">The sequence shown here is derived from an EMBL/GenBank/DDBJ whole genome shotgun (WGS) entry which is preliminary data.</text>
</comment>
<evidence type="ECO:0000259" key="4">
    <source>
        <dbReference type="Pfam" id="PF07715"/>
    </source>
</evidence>
<dbReference type="PANTHER" id="PTHR36837:SF2">
    <property type="entry name" value="POLY(3-HYDROXYALKANOATE) POLYMERASE SUBUNIT PHAC"/>
    <property type="match status" value="1"/>
</dbReference>
<dbReference type="GO" id="GO:0030246">
    <property type="term" value="F:carbohydrate binding"/>
    <property type="evidence" value="ECO:0007669"/>
    <property type="project" value="InterPro"/>
</dbReference>
<evidence type="ECO:0000313" key="5">
    <source>
        <dbReference type="EMBL" id="GEU28065.1"/>
    </source>
</evidence>
<accession>A0A699GIY0</accession>
<dbReference type="InterPro" id="IPR051321">
    <property type="entry name" value="PHA/PHB_synthase"/>
</dbReference>
<dbReference type="EMBL" id="BKCJ010000001">
    <property type="protein sequence ID" value="GEU28065.1"/>
    <property type="molecule type" value="Genomic_DNA"/>
</dbReference>
<dbReference type="Gene3D" id="2.60.40.1120">
    <property type="entry name" value="Carboxypeptidase-like, regulatory domain"/>
    <property type="match status" value="1"/>
</dbReference>
<comment type="subcellular location">
    <subcellularLocation>
        <location evidence="1">Cell outer membrane</location>
    </subcellularLocation>
</comment>
<name>A0A699GIY0_TANCI</name>
<proteinExistence type="predicted"/>
<dbReference type="PANTHER" id="PTHR36837">
    <property type="entry name" value="POLY(3-HYDROXYALKANOATE) POLYMERASE SUBUNIT PHAC"/>
    <property type="match status" value="1"/>
</dbReference>
<dbReference type="AntiFam" id="ANF00164">
    <property type="entry name" value="Shadow ORF (opposite btuB)"/>
</dbReference>
<sequence>MAEVALELLVERGERFAQGAHRVFGQDLRQVGQVHAGLVRRRHGAEFGRRAAGHEVAHQLARGVVRAAAQFERLFFQPTLQLDAGQRVAGIIDFRRDADHDGAVGVAFVARVLAHAVGDHTARLGRRRHHRAARAHAEAVDRAAVGGVVHQLVVGRAEDRVARIGTEAAGIDQRLRVFHPETDRKRFRFDVHAAVVQHLERVARAVADGQHHVVGDDFLAALQHHGAHLAAVGGFFDVEIGDLAVEAVFAAQRLDVFTHRFHHFHQPERADVRLAHVDDFLGRAGLDEFVQHLAAVMLGILDLAVQLAVREGAGAAFAELHVRLRVELALAPEAERVHRALTHHLAALENDWPQAHLRQQQRRQQTARADADHDRALEVGMGGQLLAVGHELVRHVRRRHQVGVVLAVLQHGRFVGHLDVERINEDDGRFFAGIVTALEDGKAEQVFGRDVQARQDGGRQLGFGVVQGEFDFIKTQHGDGSEKCRAPYLAESGAALGAAQGAILPVPDSNASVRQLRPAGALHAAPGRAQHRNGRQRCRFGAQHARSHRQCQRAVLRLHRMPEHRDMVDEGIGEGNALAYGGGGSGRKSGTSSTAALTVAVVQPVMAQSNASGNIFGQVDSPAGASISVENKETGFKRTATPEAGGRFQLTALPVGRYTVQLLRDGKVAETRDVEVQIGQGANASFTAAVQAVQITGRRSRIDISNTNSGATFTARELAKLPITPSVASIIQLAPNTTRGDSRYGDGNAPSFGGSAASENAFYINGFPVTNVLFQVGSSELPFGAIGGAQILTGGFGAEFGRSTGGVINISTKSGTNTWEVGASTSIEPKSLRATEKNIYYGVNGLPTDGKIYKYNQDNERDTSISNVYVSGPLIKDTLFLYANVERTKTDIEGTRANADSAALSTGWEDRSDKTTRALVKVDWNINDNHRLEGTYIKDDPKSDRAYYAYDYNTLSKGATQTGGAHYESYGPTPVAARVGAEIKILNYTGNLSDDVTVTAMVGNSRTEHVFDPVGYNPDLFQVTAPAIARIPGFTYSSPQTTTGNILTPGAFDEQKVMNLNLQYKIGDHTIRLGADQNKISSKAGTSRAGGGTWLYARATNPNSPINGSVPSPASNGGFGTQGYYVSRVLSSGVSTPSVDQDAQYVEDTWQVTPKIILKAGLRNEQFTNYNGDGQPYIAMRHQLAPRLGATWDAFGDSSLKVFANAGRYHLQMPTNVAVRAAGASLNTSQFYTYTGVDAATGAPTGLTPLGTLFSANNEFGQSKDPRGVAAQNMDSLYQDELILGFERAYSPDLNFGAKLTYRKLKSGIDDFCDQRPFDKYAEENGIENNFVFNCALFNPGKDNTFLVDYAGTGANLTTVHLSAAELGYPEIKRSYAALDLFLEHPLRNGWYGKINYTLSRNKGNTEGQTRSDSGQADVSTTAVFDYPELTLYSNGLLPNDRKHQLKAYGFYQFTDEFSVGGNLLVASGRPKNCIGNLPQSYYDAGNPATDYGSEFFFCNGEPSKRGTKGRMPWDTRLDMNVAYSPTIVKGLILKADVFNVFNRQVAQNQTEAYNTGLGQNALYGNVVSYTAPRSREEAAHGARLVQRRVVVDAAVGLHVERRHAVKYVADRCRQFPLLGDIPTSEQIGGGERRDAAVQVSHAVLIGVQAFAGSIVFIADAADVVHIAGDIERTLVPAQRQARLGFRRAAVAGQVDVAVGACKLQHRAVGIGAFELLHVGHGQTRGDAAVFADVQTTAQVDVDARGLGLAGVQVRRFHHQDRTHQAREVGGGFAAHDFRIRVTCRVGDHGARIGTVDLVFTHDLPQVDREIDGFDRLEHDAQAVAFRSFRLDVLVTDGDGTHRCARAVNWEASDWATYRVAGNAGEGRHCTVAVLRRAWSAEAFGIRTAQGKDLDRGEFEAHFWRGRAAVVGIVIGTDGELQFQRFQHWNNQLGIQRLDIAFAFGSRVTEADDIIDIGERRRFGIVFLLAVFGAHRHAHHAAWQFEQLAAGLEVDRGAFRHARVAQGGRNQRQHFRRVDHTLADAESAIVERRAQCAGAVVTVLAAVGFAFRVQHAGVVIPTGGRAFEACQYAGDGSFQVGGAWTRGIDPAWACCHAQEVVRVIGRHQQLVGAGAGIVDALIDQVEARAGQAGRGGVGIGFRFEHTCFGITLGIVVDGHGAAQERIDVLGLRLDRGVLDWIPQAAAAGVIETGAAGRVEIDRIAAAWQVLDVAGGGAGGAYRAQGAKERTAAGVTGRGLARTLVAAAPWAGIGLAEPFAAIALLDLLGGLDVDRAEDIEFVRVEIAEAKRAGHGVGGAVAFAALAHAGRNGLADVILPQDDVDHAGDGVGTVNGRGAVFQNVDAVDRVERDRVQVDKAALAVVAESVRGGAAAVNQDQGGADRQAAQRNAGGAAGEAAGKRAADAAVIVGRNAAYDVGNRRFSGLFDVLAG</sequence>
<organism evidence="5">
    <name type="scientific">Tanacetum cinerariifolium</name>
    <name type="common">Dalmatian daisy</name>
    <name type="synonym">Chrysanthemum cinerariifolium</name>
    <dbReference type="NCBI Taxonomy" id="118510"/>
    <lineage>
        <taxon>Eukaryota</taxon>
        <taxon>Viridiplantae</taxon>
        <taxon>Streptophyta</taxon>
        <taxon>Embryophyta</taxon>
        <taxon>Tracheophyta</taxon>
        <taxon>Spermatophyta</taxon>
        <taxon>Magnoliopsida</taxon>
        <taxon>eudicotyledons</taxon>
        <taxon>Gunneridae</taxon>
        <taxon>Pentapetalae</taxon>
        <taxon>asterids</taxon>
        <taxon>campanulids</taxon>
        <taxon>Asterales</taxon>
        <taxon>Asteraceae</taxon>
        <taxon>Asteroideae</taxon>
        <taxon>Anthemideae</taxon>
        <taxon>Anthemidinae</taxon>
        <taxon>Tanacetum</taxon>
    </lineage>
</organism>
<dbReference type="InterPro" id="IPR013784">
    <property type="entry name" value="Carb-bd-like_fold"/>
</dbReference>
<evidence type="ECO:0000256" key="2">
    <source>
        <dbReference type="ARBA" id="ARBA00023136"/>
    </source>
</evidence>
<dbReference type="Gene3D" id="2.40.170.20">
    <property type="entry name" value="TonB-dependent receptor, beta-barrel domain"/>
    <property type="match status" value="1"/>
</dbReference>
<dbReference type="InterPro" id="IPR012910">
    <property type="entry name" value="Plug_dom"/>
</dbReference>
<dbReference type="SUPFAM" id="SSF56935">
    <property type="entry name" value="Porins"/>
    <property type="match status" value="1"/>
</dbReference>
<dbReference type="SUPFAM" id="SSF49452">
    <property type="entry name" value="Starch-binding domain-like"/>
    <property type="match status" value="1"/>
</dbReference>
<dbReference type="Pfam" id="PF07715">
    <property type="entry name" value="Plug"/>
    <property type="match status" value="1"/>
</dbReference>
<evidence type="ECO:0000256" key="1">
    <source>
        <dbReference type="ARBA" id="ARBA00004442"/>
    </source>
</evidence>
<dbReference type="Pfam" id="PF13620">
    <property type="entry name" value="CarboxypepD_reg"/>
    <property type="match status" value="1"/>
</dbReference>
<reference evidence="5" key="1">
    <citation type="journal article" date="2019" name="Sci. Rep.">
        <title>Draft genome of Tanacetum cinerariifolium, the natural source of mosquito coil.</title>
        <authorList>
            <person name="Yamashiro T."/>
            <person name="Shiraishi A."/>
            <person name="Satake H."/>
            <person name="Nakayama K."/>
        </authorList>
    </citation>
    <scope>NUCLEOTIDE SEQUENCE</scope>
</reference>
<evidence type="ECO:0000256" key="3">
    <source>
        <dbReference type="ARBA" id="ARBA00023237"/>
    </source>
</evidence>
<dbReference type="Gene3D" id="2.170.130.10">
    <property type="entry name" value="TonB-dependent receptor, plug domain"/>
    <property type="match status" value="1"/>
</dbReference>
<dbReference type="InterPro" id="IPR036942">
    <property type="entry name" value="Beta-barrel_TonB_sf"/>
</dbReference>